<sequence>MNMRPAGLGSFFYTTPCYNVRLGDMEKILIVIQERYYHGVAFSDEFVINDERLSIILKPNDEKDVISGPPIPNLLTCVLVDSLVGDPIYTNNEISWEKRSEIIAGPFEDSTRKNLSHILFHDYFGNSFRNPTIFSFMTQFGPKLNAAFIVPELYIFGQEE</sequence>
<protein>
    <submittedName>
        <fullName evidence="1">Uncharacterized protein</fullName>
    </submittedName>
</protein>
<gene>
    <name evidence="1" type="ORF">RF11_07734</name>
</gene>
<accession>A0A0C2MJI1</accession>
<proteinExistence type="predicted"/>
<keyword evidence="2" id="KW-1185">Reference proteome</keyword>
<name>A0A0C2MJI1_THEKT</name>
<dbReference type="Proteomes" id="UP000031668">
    <property type="component" value="Unassembled WGS sequence"/>
</dbReference>
<evidence type="ECO:0000313" key="2">
    <source>
        <dbReference type="Proteomes" id="UP000031668"/>
    </source>
</evidence>
<dbReference type="AlphaFoldDB" id="A0A0C2MJI1"/>
<reference evidence="1 2" key="1">
    <citation type="journal article" date="2014" name="Genome Biol. Evol.">
        <title>The genome of the myxosporean Thelohanellus kitauei shows adaptations to nutrient acquisition within its fish host.</title>
        <authorList>
            <person name="Yang Y."/>
            <person name="Xiong J."/>
            <person name="Zhou Z."/>
            <person name="Huo F."/>
            <person name="Miao W."/>
            <person name="Ran C."/>
            <person name="Liu Y."/>
            <person name="Zhang J."/>
            <person name="Feng J."/>
            <person name="Wang M."/>
            <person name="Wang M."/>
            <person name="Wang L."/>
            <person name="Yao B."/>
        </authorList>
    </citation>
    <scope>NUCLEOTIDE SEQUENCE [LARGE SCALE GENOMIC DNA]</scope>
    <source>
        <strain evidence="1">Wuqing</strain>
    </source>
</reference>
<comment type="caution">
    <text evidence="1">The sequence shown here is derived from an EMBL/GenBank/DDBJ whole genome shotgun (WGS) entry which is preliminary data.</text>
</comment>
<evidence type="ECO:0000313" key="1">
    <source>
        <dbReference type="EMBL" id="KII67311.1"/>
    </source>
</evidence>
<organism evidence="1 2">
    <name type="scientific">Thelohanellus kitauei</name>
    <name type="common">Myxosporean</name>
    <dbReference type="NCBI Taxonomy" id="669202"/>
    <lineage>
        <taxon>Eukaryota</taxon>
        <taxon>Metazoa</taxon>
        <taxon>Cnidaria</taxon>
        <taxon>Myxozoa</taxon>
        <taxon>Myxosporea</taxon>
        <taxon>Bivalvulida</taxon>
        <taxon>Platysporina</taxon>
        <taxon>Myxobolidae</taxon>
        <taxon>Thelohanellus</taxon>
    </lineage>
</organism>
<dbReference type="EMBL" id="JWZT01003251">
    <property type="protein sequence ID" value="KII67311.1"/>
    <property type="molecule type" value="Genomic_DNA"/>
</dbReference>